<sequence>MMKVAIGSDHAGVKIKDDIINVIKEMGHEVEDVGCDCDSSVDYPDYALPVAEKVSNGEADRGILICGTGIGMSITANKVKGVRCALVHDLFSAKVTRLHNDSNVLAMGERIIGPGLATEIARVWLETEFEGGRHERRVNKIKEYENQ</sequence>
<feature type="active site" description="Proton acceptor" evidence="3">
    <location>
        <position position="66"/>
    </location>
</feature>
<feature type="active site" description="Proton donor" evidence="3">
    <location>
        <position position="99"/>
    </location>
</feature>
<dbReference type="Gene3D" id="3.40.1400.10">
    <property type="entry name" value="Sugar-phosphate isomerase, RpiB/LacA/LacB"/>
    <property type="match status" value="1"/>
</dbReference>
<dbReference type="InterPro" id="IPR036569">
    <property type="entry name" value="RpiB_LacA_LacB_sf"/>
</dbReference>
<keyword evidence="2 5" id="KW-0413">Isomerase</keyword>
<dbReference type="PANTHER" id="PTHR43732">
    <property type="entry name" value="RIBOSE 5-PHOSPHATE ISOMERASE-RELATED"/>
    <property type="match status" value="1"/>
</dbReference>
<gene>
    <name evidence="5" type="primary">rpiB</name>
    <name evidence="5" type="ORF">FCL54_14510</name>
</gene>
<organism evidence="5 6">
    <name type="scientific">Exobacillus caeni</name>
    <dbReference type="NCBI Taxonomy" id="2574798"/>
    <lineage>
        <taxon>Bacteria</taxon>
        <taxon>Bacillati</taxon>
        <taxon>Bacillota</taxon>
        <taxon>Bacilli</taxon>
        <taxon>Bacillales</taxon>
        <taxon>Guptibacillaceae</taxon>
        <taxon>Exobacillus</taxon>
    </lineage>
</organism>
<dbReference type="PIRSF" id="PIRSF005384">
    <property type="entry name" value="RpiB_LacA_B"/>
    <property type="match status" value="1"/>
</dbReference>
<dbReference type="AlphaFoldDB" id="A0A5R9EZG4"/>
<accession>A0A5R9EZG4</accession>
<dbReference type="OrthoDB" id="1778624at2"/>
<proteinExistence type="inferred from homology"/>
<reference evidence="5 6" key="1">
    <citation type="submission" date="2019-04" db="EMBL/GenBank/DDBJ databases">
        <title>Bacillus caeni sp. nov., a bacterium isolated from mangrove sediment.</title>
        <authorList>
            <person name="Huang H."/>
            <person name="Mo K."/>
            <person name="Hu Y."/>
        </authorList>
    </citation>
    <scope>NUCLEOTIDE SEQUENCE [LARGE SCALE GENOMIC DNA]</scope>
    <source>
        <strain evidence="5 6">HB172195</strain>
    </source>
</reference>
<evidence type="ECO:0000256" key="4">
    <source>
        <dbReference type="PIRSR" id="PIRSR005384-2"/>
    </source>
</evidence>
<evidence type="ECO:0000256" key="2">
    <source>
        <dbReference type="ARBA" id="ARBA00023235"/>
    </source>
</evidence>
<feature type="binding site" evidence="4">
    <location>
        <position position="100"/>
    </location>
    <ligand>
        <name>D-ribulose 5-phosphate</name>
        <dbReference type="ChEBI" id="CHEBI:58121"/>
    </ligand>
</feature>
<dbReference type="SUPFAM" id="SSF89623">
    <property type="entry name" value="Ribose/Galactose isomerase RpiB/AlsB"/>
    <property type="match status" value="1"/>
</dbReference>
<dbReference type="NCBIfam" id="TIGR01120">
    <property type="entry name" value="rpiB"/>
    <property type="match status" value="1"/>
</dbReference>
<dbReference type="EC" id="5.3.1.6" evidence="5"/>
<dbReference type="NCBIfam" id="NF004051">
    <property type="entry name" value="PRK05571.1"/>
    <property type="match status" value="1"/>
</dbReference>
<evidence type="ECO:0000313" key="6">
    <source>
        <dbReference type="Proteomes" id="UP000308230"/>
    </source>
</evidence>
<dbReference type="NCBIfam" id="TIGR00689">
    <property type="entry name" value="rpiB_lacA_lacB"/>
    <property type="match status" value="1"/>
</dbReference>
<feature type="binding site" evidence="4">
    <location>
        <position position="110"/>
    </location>
    <ligand>
        <name>D-ribulose 5-phosphate</name>
        <dbReference type="ChEBI" id="CHEBI:58121"/>
    </ligand>
</feature>
<comment type="caution">
    <text evidence="5">The sequence shown here is derived from an EMBL/GenBank/DDBJ whole genome shotgun (WGS) entry which is preliminary data.</text>
</comment>
<name>A0A5R9EZG4_9BACL</name>
<comment type="similarity">
    <text evidence="1">Belongs to the LacAB/RpiB family.</text>
</comment>
<dbReference type="InterPro" id="IPR003500">
    <property type="entry name" value="RpiB_LacA_LacB"/>
</dbReference>
<feature type="binding site" evidence="4">
    <location>
        <position position="137"/>
    </location>
    <ligand>
        <name>D-ribulose 5-phosphate</name>
        <dbReference type="ChEBI" id="CHEBI:58121"/>
    </ligand>
</feature>
<dbReference type="Proteomes" id="UP000308230">
    <property type="component" value="Unassembled WGS sequence"/>
</dbReference>
<dbReference type="GO" id="GO:0005975">
    <property type="term" value="P:carbohydrate metabolic process"/>
    <property type="evidence" value="ECO:0007669"/>
    <property type="project" value="InterPro"/>
</dbReference>
<dbReference type="Pfam" id="PF02502">
    <property type="entry name" value="LacAB_rpiB"/>
    <property type="match status" value="1"/>
</dbReference>
<dbReference type="EMBL" id="SWLG01000009">
    <property type="protein sequence ID" value="TLS36722.1"/>
    <property type="molecule type" value="Genomic_DNA"/>
</dbReference>
<dbReference type="InterPro" id="IPR004785">
    <property type="entry name" value="RpiB"/>
</dbReference>
<dbReference type="GO" id="GO:0004751">
    <property type="term" value="F:ribose-5-phosphate isomerase activity"/>
    <property type="evidence" value="ECO:0007669"/>
    <property type="project" value="UniProtKB-EC"/>
</dbReference>
<keyword evidence="6" id="KW-1185">Reference proteome</keyword>
<feature type="binding site" evidence="4">
    <location>
        <position position="133"/>
    </location>
    <ligand>
        <name>D-ribulose 5-phosphate</name>
        <dbReference type="ChEBI" id="CHEBI:58121"/>
    </ligand>
</feature>
<evidence type="ECO:0000256" key="3">
    <source>
        <dbReference type="PIRSR" id="PIRSR005384-1"/>
    </source>
</evidence>
<feature type="binding site" evidence="4">
    <location>
        <begin position="9"/>
        <end position="10"/>
    </location>
    <ligand>
        <name>D-ribulose 5-phosphate</name>
        <dbReference type="ChEBI" id="CHEBI:58121"/>
    </ligand>
</feature>
<evidence type="ECO:0000256" key="1">
    <source>
        <dbReference type="ARBA" id="ARBA00008754"/>
    </source>
</evidence>
<feature type="binding site" evidence="4">
    <location>
        <begin position="67"/>
        <end position="71"/>
    </location>
    <ligand>
        <name>D-ribulose 5-phosphate</name>
        <dbReference type="ChEBI" id="CHEBI:58121"/>
    </ligand>
</feature>
<protein>
    <submittedName>
        <fullName evidence="5">Ribose 5-phosphate isomerase B</fullName>
        <ecNumber evidence="5">5.3.1.6</ecNumber>
    </submittedName>
</protein>
<dbReference type="InterPro" id="IPR051812">
    <property type="entry name" value="SPI_LacAB/RpiB"/>
</dbReference>
<evidence type="ECO:0000313" key="5">
    <source>
        <dbReference type="EMBL" id="TLS36722.1"/>
    </source>
</evidence>
<dbReference type="PANTHER" id="PTHR43732:SF1">
    <property type="entry name" value="RIBOSE 5-PHOSPHATE ISOMERASE"/>
    <property type="match status" value="1"/>
</dbReference>